<evidence type="ECO:0000313" key="1">
    <source>
        <dbReference type="EMBL" id="KAJ5460206.1"/>
    </source>
</evidence>
<keyword evidence="1" id="KW-0808">Transferase</keyword>
<dbReference type="PANTHER" id="PTHR43591:SF24">
    <property type="entry name" value="2-METHOXY-6-POLYPRENYL-1,4-BENZOQUINOL METHYLASE, MITOCHONDRIAL"/>
    <property type="match status" value="1"/>
</dbReference>
<name>A0AAD6G5L4_9EURO</name>
<dbReference type="SUPFAM" id="SSF53335">
    <property type="entry name" value="S-adenosyl-L-methionine-dependent methyltransferases"/>
    <property type="match status" value="1"/>
</dbReference>
<dbReference type="AlphaFoldDB" id="A0AAD6G5L4"/>
<protein>
    <submittedName>
        <fullName evidence="1">S-adenosyl-L-methionine-dependent methyltransferase</fullName>
    </submittedName>
</protein>
<reference evidence="1" key="1">
    <citation type="submission" date="2022-12" db="EMBL/GenBank/DDBJ databases">
        <authorList>
            <person name="Petersen C."/>
        </authorList>
    </citation>
    <scope>NUCLEOTIDE SEQUENCE</scope>
    <source>
        <strain evidence="1">IBT 16125</strain>
    </source>
</reference>
<dbReference type="RefSeq" id="XP_056769248.1">
    <property type="nucleotide sequence ID" value="XM_056905141.1"/>
</dbReference>
<dbReference type="GO" id="GO:0032259">
    <property type="term" value="P:methylation"/>
    <property type="evidence" value="ECO:0007669"/>
    <property type="project" value="UniProtKB-KW"/>
</dbReference>
<sequence length="269" mass="30748">MTVEEQKPFVMRDDEMGRLDGLHTLCMMMGNDQLHWAPLSAPRRVLDLGCGKWMQDFARLNPETKITGLDLEPSISGPNIETVIGDLEKPWPVQPGFDYIHTRWLIGCLSDWKKFFKQCYDNLDSGGWFEILDIGFPCQSADGTLKGDSHLEKWNNLLIEAANLSGRSLTAAKDFGRILEEVGFSNVSVERSRLPMNPWAKNPNERAMGEIALPIHKACYERLGHDFFCTNLKMAPKDVDADLPFVWKEMEDTEIHAWWPIYVVYGQKL</sequence>
<keyword evidence="2" id="KW-1185">Reference proteome</keyword>
<proteinExistence type="predicted"/>
<dbReference type="InterPro" id="IPR029063">
    <property type="entry name" value="SAM-dependent_MTases_sf"/>
</dbReference>
<dbReference type="GO" id="GO:0008168">
    <property type="term" value="F:methyltransferase activity"/>
    <property type="evidence" value="ECO:0007669"/>
    <property type="project" value="UniProtKB-KW"/>
</dbReference>
<dbReference type="GeneID" id="81595384"/>
<dbReference type="Pfam" id="PF13489">
    <property type="entry name" value="Methyltransf_23"/>
    <property type="match status" value="1"/>
</dbReference>
<dbReference type="EMBL" id="JAPVEA010000002">
    <property type="protein sequence ID" value="KAJ5460206.1"/>
    <property type="molecule type" value="Genomic_DNA"/>
</dbReference>
<reference evidence="1" key="2">
    <citation type="journal article" date="2023" name="IMA Fungus">
        <title>Comparative genomic study of the Penicillium genus elucidates a diverse pangenome and 15 lateral gene transfer events.</title>
        <authorList>
            <person name="Petersen C."/>
            <person name="Sorensen T."/>
            <person name="Nielsen M.R."/>
            <person name="Sondergaard T.E."/>
            <person name="Sorensen J.L."/>
            <person name="Fitzpatrick D.A."/>
            <person name="Frisvad J.C."/>
            <person name="Nielsen K.L."/>
        </authorList>
    </citation>
    <scope>NUCLEOTIDE SEQUENCE</scope>
    <source>
        <strain evidence="1">IBT 16125</strain>
    </source>
</reference>
<gene>
    <name evidence="1" type="ORF">N7458_001758</name>
</gene>
<accession>A0AAD6G5L4</accession>
<dbReference type="Proteomes" id="UP001213681">
    <property type="component" value="Unassembled WGS sequence"/>
</dbReference>
<organism evidence="1 2">
    <name type="scientific">Penicillium daleae</name>
    <dbReference type="NCBI Taxonomy" id="63821"/>
    <lineage>
        <taxon>Eukaryota</taxon>
        <taxon>Fungi</taxon>
        <taxon>Dikarya</taxon>
        <taxon>Ascomycota</taxon>
        <taxon>Pezizomycotina</taxon>
        <taxon>Eurotiomycetes</taxon>
        <taxon>Eurotiomycetidae</taxon>
        <taxon>Eurotiales</taxon>
        <taxon>Aspergillaceae</taxon>
        <taxon>Penicillium</taxon>
    </lineage>
</organism>
<dbReference type="CDD" id="cd02440">
    <property type="entry name" value="AdoMet_MTases"/>
    <property type="match status" value="1"/>
</dbReference>
<dbReference type="PANTHER" id="PTHR43591">
    <property type="entry name" value="METHYLTRANSFERASE"/>
    <property type="match status" value="1"/>
</dbReference>
<keyword evidence="1" id="KW-0489">Methyltransferase</keyword>
<dbReference type="Gene3D" id="3.40.50.150">
    <property type="entry name" value="Vaccinia Virus protein VP39"/>
    <property type="match status" value="1"/>
</dbReference>
<evidence type="ECO:0000313" key="2">
    <source>
        <dbReference type="Proteomes" id="UP001213681"/>
    </source>
</evidence>
<comment type="caution">
    <text evidence="1">The sequence shown here is derived from an EMBL/GenBank/DDBJ whole genome shotgun (WGS) entry which is preliminary data.</text>
</comment>